<comment type="function">
    <text evidence="7 9">Involved in phosphonate degradation.</text>
</comment>
<dbReference type="SFLD" id="SFLDG01129">
    <property type="entry name" value="C1.5:_HAD__Beta-PGM__Phosphata"/>
    <property type="match status" value="1"/>
</dbReference>
<keyword evidence="11" id="KW-1185">Reference proteome</keyword>
<keyword evidence="3 9" id="KW-0378">Hydrolase</keyword>
<dbReference type="InterPro" id="IPR023214">
    <property type="entry name" value="HAD_sf"/>
</dbReference>
<dbReference type="SFLD" id="SFLDS00003">
    <property type="entry name" value="Haloacid_Dehalogenase"/>
    <property type="match status" value="1"/>
</dbReference>
<dbReference type="GO" id="GO:0008967">
    <property type="term" value="F:phosphoglycolate phosphatase activity"/>
    <property type="evidence" value="ECO:0007669"/>
    <property type="project" value="TreeGrafter"/>
</dbReference>
<dbReference type="HAMAP" id="MF_01375">
    <property type="entry name" value="PhnX"/>
    <property type="match status" value="1"/>
</dbReference>
<comment type="cofactor">
    <cofactor evidence="9">
        <name>Mg(2+)</name>
        <dbReference type="ChEBI" id="CHEBI:18420"/>
    </cofactor>
    <text evidence="9">Binds 1 Mg(2+) ion per subunit.</text>
</comment>
<accession>J0R0H1</accession>
<dbReference type="PANTHER" id="PTHR43434:SF19">
    <property type="entry name" value="PHOSPHONOACETALDEHYDE HYDROLASE"/>
    <property type="match status" value="1"/>
</dbReference>
<dbReference type="GO" id="GO:0006281">
    <property type="term" value="P:DNA repair"/>
    <property type="evidence" value="ECO:0007669"/>
    <property type="project" value="TreeGrafter"/>
</dbReference>
<evidence type="ECO:0000256" key="5">
    <source>
        <dbReference type="ARBA" id="ARBA00023270"/>
    </source>
</evidence>
<dbReference type="InterPro" id="IPR036412">
    <property type="entry name" value="HAD-like_sf"/>
</dbReference>
<keyword evidence="2 9" id="KW-0479">Metal-binding</keyword>
<gene>
    <name evidence="9" type="primary">phnX</name>
    <name evidence="10" type="ORF">ME5_01555</name>
</gene>
<dbReference type="Pfam" id="PF00702">
    <property type="entry name" value="Hydrolase"/>
    <property type="match status" value="1"/>
</dbReference>
<reference evidence="10 11" key="1">
    <citation type="submission" date="2012-03" db="EMBL/GenBank/DDBJ databases">
        <title>The Genome Sequence of Bartonella tamiae Th239.</title>
        <authorList>
            <consortium name="The Broad Institute Genome Sequencing Platform"/>
            <consortium name="The Broad Institute Genome Sequencing Center for Infectious Disease"/>
            <person name="Feldgarden M."/>
            <person name="Kirby J."/>
            <person name="Kosoy M."/>
            <person name="Birtles R."/>
            <person name="Probert W.S."/>
            <person name="Chiaraviglio L."/>
            <person name="Young S.K."/>
            <person name="Zeng Q."/>
            <person name="Gargeya S."/>
            <person name="Fitzgerald M."/>
            <person name="Haas B."/>
            <person name="Abouelleil A."/>
            <person name="Alvarado L."/>
            <person name="Arachchi H.M."/>
            <person name="Berlin A."/>
            <person name="Chapman S.B."/>
            <person name="Gearin G."/>
            <person name="Goldberg J."/>
            <person name="Griggs A."/>
            <person name="Gujja S."/>
            <person name="Hansen M."/>
            <person name="Heiman D."/>
            <person name="Howarth C."/>
            <person name="Larimer J."/>
            <person name="Lui A."/>
            <person name="MacDonald P.J.P."/>
            <person name="McCowen C."/>
            <person name="Montmayeur A."/>
            <person name="Murphy C."/>
            <person name="Neiman D."/>
            <person name="Pearson M."/>
            <person name="Priest M."/>
            <person name="Roberts A."/>
            <person name="Saif S."/>
            <person name="Shea T."/>
            <person name="Sisk P."/>
            <person name="Stolte C."/>
            <person name="Sykes S."/>
            <person name="Wortman J."/>
            <person name="Nusbaum C."/>
            <person name="Birren B."/>
        </authorList>
    </citation>
    <scope>NUCLEOTIDE SEQUENCE [LARGE SCALE GENOMIC DNA]</scope>
    <source>
        <strain evidence="10 11">Th239</strain>
    </source>
</reference>
<dbReference type="InterPro" id="IPR006323">
    <property type="entry name" value="Phosphonoacetald_hydro"/>
</dbReference>
<evidence type="ECO:0000256" key="3">
    <source>
        <dbReference type="ARBA" id="ARBA00022801"/>
    </source>
</evidence>
<evidence type="ECO:0000256" key="9">
    <source>
        <dbReference type="HAMAP-Rule" id="MF_01375"/>
    </source>
</evidence>
<dbReference type="Gene3D" id="3.40.50.1000">
    <property type="entry name" value="HAD superfamily/HAD-like"/>
    <property type="match status" value="1"/>
</dbReference>
<dbReference type="Gene3D" id="1.10.150.240">
    <property type="entry name" value="Putative phosphatase, domain 2"/>
    <property type="match status" value="1"/>
</dbReference>
<dbReference type="RefSeq" id="WP_008040012.1">
    <property type="nucleotide sequence ID" value="NZ_JH725147.1"/>
</dbReference>
<dbReference type="EMBL" id="AIMB01000008">
    <property type="protein sequence ID" value="EJF89004.1"/>
    <property type="molecule type" value="Genomic_DNA"/>
</dbReference>
<dbReference type="GO" id="GO:0019700">
    <property type="term" value="P:organic phosphonate catabolic process"/>
    <property type="evidence" value="ECO:0007669"/>
    <property type="project" value="InterPro"/>
</dbReference>
<dbReference type="GO" id="GO:0050194">
    <property type="term" value="F:phosphonoacetaldehyde hydrolase activity"/>
    <property type="evidence" value="ECO:0007669"/>
    <property type="project" value="UniProtKB-UniRule"/>
</dbReference>
<dbReference type="HOGENOM" id="CLU_045011_12_0_5"/>
<dbReference type="OrthoDB" id="5504491at2"/>
<dbReference type="NCBIfam" id="TIGR01422">
    <property type="entry name" value="phosphonatase"/>
    <property type="match status" value="1"/>
</dbReference>
<comment type="catalytic activity">
    <reaction evidence="6 9">
        <text>phosphonoacetaldehyde + H2O = acetaldehyde + phosphate + H(+)</text>
        <dbReference type="Rhea" id="RHEA:18905"/>
        <dbReference type="ChEBI" id="CHEBI:15343"/>
        <dbReference type="ChEBI" id="CHEBI:15377"/>
        <dbReference type="ChEBI" id="CHEBI:15378"/>
        <dbReference type="ChEBI" id="CHEBI:43474"/>
        <dbReference type="ChEBI" id="CHEBI:58383"/>
        <dbReference type="EC" id="3.11.1.1"/>
    </reaction>
</comment>
<dbReference type="PANTHER" id="PTHR43434">
    <property type="entry name" value="PHOSPHOGLYCOLATE PHOSPHATASE"/>
    <property type="match status" value="1"/>
</dbReference>
<dbReference type="Proteomes" id="UP000008952">
    <property type="component" value="Unassembled WGS sequence"/>
</dbReference>
<dbReference type="PATRIC" id="fig|1094558.3.peg.1660"/>
<dbReference type="STRING" id="1094558.ME5_01555"/>
<name>J0R0H1_9HYPH</name>
<evidence type="ECO:0000313" key="11">
    <source>
        <dbReference type="Proteomes" id="UP000008952"/>
    </source>
</evidence>
<dbReference type="InterPro" id="IPR023198">
    <property type="entry name" value="PGP-like_dom2"/>
</dbReference>
<sequence>MSHLKAVVFDWAGTVIDFGSFAPMGVFIETFSRFGIEVTLEEARQPMGLPKHDHITAMINNSRIHAAWTSKYGKEPSEKDIDAIYDVFVPLNEAIIHKYASLIPGTIDVITELKHRGMKIGSTTGYTRSIMERILPLAAEQGYVVDNLVCAGDVKHGRPTPLNMYRTFLDLDVWPASTVVKIDDTIVGILEGVEAGCWTVAVALSGNESGLTQKEYDAMNKSDRLLLRQKIEPIFRKAGANFVIDTVADLLPIIDKIEQLIECGERP</sequence>
<comment type="similarity">
    <text evidence="9">Belongs to the HAD-like hydrolase superfamily. PhnX family.</text>
</comment>
<comment type="subunit">
    <text evidence="1 9">Homodimer.</text>
</comment>
<dbReference type="AlphaFoldDB" id="J0R0H1"/>
<proteinExistence type="inferred from homology"/>
<evidence type="ECO:0000256" key="8">
    <source>
        <dbReference type="ARBA" id="ARBA00066472"/>
    </source>
</evidence>
<evidence type="ECO:0000256" key="4">
    <source>
        <dbReference type="ARBA" id="ARBA00022842"/>
    </source>
</evidence>
<evidence type="ECO:0000313" key="10">
    <source>
        <dbReference type="EMBL" id="EJF89004.1"/>
    </source>
</evidence>
<feature type="binding site" evidence="9">
    <location>
        <position position="12"/>
    </location>
    <ligand>
        <name>Mg(2+)</name>
        <dbReference type="ChEBI" id="CHEBI:18420"/>
    </ligand>
</feature>
<evidence type="ECO:0000256" key="7">
    <source>
        <dbReference type="ARBA" id="ARBA00056573"/>
    </source>
</evidence>
<dbReference type="GO" id="GO:0005829">
    <property type="term" value="C:cytosol"/>
    <property type="evidence" value="ECO:0007669"/>
    <property type="project" value="TreeGrafter"/>
</dbReference>
<evidence type="ECO:0000256" key="1">
    <source>
        <dbReference type="ARBA" id="ARBA00011738"/>
    </source>
</evidence>
<dbReference type="EC" id="3.11.1.1" evidence="8 9"/>
<dbReference type="eggNOG" id="COG0637">
    <property type="taxonomic scope" value="Bacteria"/>
</dbReference>
<evidence type="ECO:0000256" key="2">
    <source>
        <dbReference type="ARBA" id="ARBA00022723"/>
    </source>
</evidence>
<keyword evidence="4 9" id="KW-0460">Magnesium</keyword>
<feature type="active site" description="Schiff-base intermediate with substrate" evidence="9">
    <location>
        <position position="51"/>
    </location>
</feature>
<keyword evidence="5 9" id="KW-0704">Schiff base</keyword>
<feature type="binding site" evidence="9">
    <location>
        <position position="10"/>
    </location>
    <ligand>
        <name>Mg(2+)</name>
        <dbReference type="ChEBI" id="CHEBI:18420"/>
    </ligand>
</feature>
<dbReference type="FunFam" id="1.10.150.240:FF:000006">
    <property type="entry name" value="Phosphonoacetaldehyde hydrolase"/>
    <property type="match status" value="1"/>
</dbReference>
<dbReference type="SUPFAM" id="SSF56784">
    <property type="entry name" value="HAD-like"/>
    <property type="match status" value="1"/>
</dbReference>
<feature type="active site" description="Nucleophile" evidence="9">
    <location>
        <position position="10"/>
    </location>
</feature>
<dbReference type="InterPro" id="IPR050155">
    <property type="entry name" value="HAD-like_hydrolase_sf"/>
</dbReference>
<feature type="binding site" evidence="9">
    <location>
        <position position="184"/>
    </location>
    <ligand>
        <name>Mg(2+)</name>
        <dbReference type="ChEBI" id="CHEBI:18420"/>
    </ligand>
</feature>
<protein>
    <recommendedName>
        <fullName evidence="8 9">Phosphonoacetaldehyde hydrolase</fullName>
        <shortName evidence="9">Phosphonatase</shortName>
        <ecNumber evidence="8 9">3.11.1.1</ecNumber>
    </recommendedName>
    <alternativeName>
        <fullName evidence="9">Phosphonoacetaldehyde phosphonohydrolase</fullName>
    </alternativeName>
</protein>
<dbReference type="GO" id="GO:0000287">
    <property type="term" value="F:magnesium ion binding"/>
    <property type="evidence" value="ECO:0007669"/>
    <property type="project" value="UniProtKB-UniRule"/>
</dbReference>
<organism evidence="10 11">
    <name type="scientific">Bartonella tamiae Th239</name>
    <dbReference type="NCBI Taxonomy" id="1094558"/>
    <lineage>
        <taxon>Bacteria</taxon>
        <taxon>Pseudomonadati</taxon>
        <taxon>Pseudomonadota</taxon>
        <taxon>Alphaproteobacteria</taxon>
        <taxon>Hyphomicrobiales</taxon>
        <taxon>Bartonellaceae</taxon>
        <taxon>Bartonella</taxon>
    </lineage>
</organism>
<evidence type="ECO:0000256" key="6">
    <source>
        <dbReference type="ARBA" id="ARBA00052005"/>
    </source>
</evidence>
<dbReference type="SFLD" id="SFLDG01135">
    <property type="entry name" value="C1.5.6:_HAD__Beta-PGM__Phospha"/>
    <property type="match status" value="1"/>
</dbReference>
<comment type="caution">
    <text evidence="10">The sequence shown here is derived from an EMBL/GenBank/DDBJ whole genome shotgun (WGS) entry which is preliminary data.</text>
</comment>